<name>M2X8V4_9MICC</name>
<dbReference type="SUPFAM" id="SSF56601">
    <property type="entry name" value="beta-lactamase/transpeptidase-like"/>
    <property type="match status" value="1"/>
</dbReference>
<evidence type="ECO:0000256" key="2">
    <source>
        <dbReference type="SAM" id="SignalP"/>
    </source>
</evidence>
<feature type="region of interest" description="Disordered" evidence="1">
    <location>
        <begin position="28"/>
        <end position="54"/>
    </location>
</feature>
<evidence type="ECO:0008006" key="5">
    <source>
        <dbReference type="Google" id="ProtNLM"/>
    </source>
</evidence>
<proteinExistence type="predicted"/>
<feature type="compositionally biased region" description="Low complexity" evidence="1">
    <location>
        <begin position="28"/>
        <end position="43"/>
    </location>
</feature>
<dbReference type="Gene3D" id="3.40.710.10">
    <property type="entry name" value="DD-peptidase/beta-lactamase superfamily"/>
    <property type="match status" value="1"/>
</dbReference>
<dbReference type="EMBL" id="ANHZ02000030">
    <property type="protein sequence ID" value="EME35561.1"/>
    <property type="molecule type" value="Genomic_DNA"/>
</dbReference>
<protein>
    <recommendedName>
        <fullName evidence="5">Secreted protein</fullName>
    </recommendedName>
</protein>
<feature type="compositionally biased region" description="Basic and acidic residues" evidence="1">
    <location>
        <begin position="44"/>
        <end position="53"/>
    </location>
</feature>
<reference evidence="3 4" key="1">
    <citation type="journal article" date="2014" name="Genome Announc.">
        <title>Draft Genome Sequence of Kocuria palustris PEL.</title>
        <authorList>
            <person name="Sharma G."/>
            <person name="Khatri I."/>
            <person name="Subramanian S."/>
        </authorList>
    </citation>
    <scope>NUCLEOTIDE SEQUENCE [LARGE SCALE GENOMIC DNA]</scope>
    <source>
        <strain evidence="3 4">PEL</strain>
    </source>
</reference>
<evidence type="ECO:0000256" key="1">
    <source>
        <dbReference type="SAM" id="MobiDB-lite"/>
    </source>
</evidence>
<dbReference type="STRING" id="71999.KPaMU14_00890"/>
<keyword evidence="2" id="KW-0732">Signal</keyword>
<dbReference type="PROSITE" id="PS51257">
    <property type="entry name" value="PROKAR_LIPOPROTEIN"/>
    <property type="match status" value="1"/>
</dbReference>
<gene>
    <name evidence="3" type="ORF">C884_01658</name>
</gene>
<dbReference type="InterPro" id="IPR012338">
    <property type="entry name" value="Beta-lactam/transpept-like"/>
</dbReference>
<evidence type="ECO:0000313" key="3">
    <source>
        <dbReference type="EMBL" id="EME35561.1"/>
    </source>
</evidence>
<keyword evidence="4" id="KW-1185">Reference proteome</keyword>
<sequence length="336" mass="34659">MSRMSRRHLTLALTVPLLVGLLAGCGSDEESGAASGEAPARSGEPTERSEQLRTDLTSTCLADGTAEGRQTPELAWLDAAPGASDRDVLQAAVDGAEKDLDLTASMGVRVSGDENTTAGGERTYPSASLSKVPVALAYLTTLRESGQEPTEQDLALIDTALVYSDNDAASQLYGGLGATPLEQQAALQEMDDLLGMDNGAETDLPGLNPTSVDDQLRLLAALQDPPEGLDGDDVSTVTELMAVPAPGRQTPDESKDFGVGSLALPLEDPAADDVHVKNGWIADDDSGLWSAGTAGYATVQGTDLEMVVLLEDAPSAECGFSALDAMAHAGMQTAGS</sequence>
<feature type="chain" id="PRO_5039507201" description="Secreted protein" evidence="2">
    <location>
        <begin position="24"/>
        <end position="336"/>
    </location>
</feature>
<feature type="signal peptide" evidence="2">
    <location>
        <begin position="1"/>
        <end position="23"/>
    </location>
</feature>
<evidence type="ECO:0000313" key="4">
    <source>
        <dbReference type="Proteomes" id="UP000009877"/>
    </source>
</evidence>
<comment type="caution">
    <text evidence="3">The sequence shown here is derived from an EMBL/GenBank/DDBJ whole genome shotgun (WGS) entry which is preliminary data.</text>
</comment>
<accession>M2X8V4</accession>
<dbReference type="AlphaFoldDB" id="M2X8V4"/>
<organism evidence="3 4">
    <name type="scientific">Kocuria palustris PEL</name>
    <dbReference type="NCBI Taxonomy" id="1236550"/>
    <lineage>
        <taxon>Bacteria</taxon>
        <taxon>Bacillati</taxon>
        <taxon>Actinomycetota</taxon>
        <taxon>Actinomycetes</taxon>
        <taxon>Micrococcales</taxon>
        <taxon>Micrococcaceae</taxon>
        <taxon>Kocuria</taxon>
    </lineage>
</organism>
<dbReference type="Proteomes" id="UP000009877">
    <property type="component" value="Unassembled WGS sequence"/>
</dbReference>